<sequence length="191" mass="20147">MKNLIVAVFALPLVLSQLSDPTKVCAPDKLQSDVYDFNNNDFGKVAADFTKNLSSVAFVKSGLRALYDLSSLKGYLFASDGSCTSFNLDQTQVVTQCLPANSRQLSNTTTTIGLASSGGLKIVAYEVPVTATVSIRLAFTDSTPAYPVLRQVIGTNSTVSGGVLFFTNPTVTIDPALFVIPVVCPPITIGG</sequence>
<reference evidence="2 3" key="1">
    <citation type="submission" date="2024-04" db="EMBL/GenBank/DDBJ databases">
        <authorList>
            <consortium name="Genoscope - CEA"/>
            <person name="William W."/>
        </authorList>
    </citation>
    <scope>NUCLEOTIDE SEQUENCE [LARGE SCALE GENOMIC DNA]</scope>
</reference>
<keyword evidence="1" id="KW-0732">Signal</keyword>
<evidence type="ECO:0000313" key="3">
    <source>
        <dbReference type="Proteomes" id="UP001497497"/>
    </source>
</evidence>
<accession>A0AAV2GZ60</accession>
<dbReference type="Proteomes" id="UP001497497">
    <property type="component" value="Unassembled WGS sequence"/>
</dbReference>
<comment type="caution">
    <text evidence="2">The sequence shown here is derived from an EMBL/GenBank/DDBJ whole genome shotgun (WGS) entry which is preliminary data.</text>
</comment>
<keyword evidence="3" id="KW-1185">Reference proteome</keyword>
<name>A0AAV2GZ60_LYMST</name>
<proteinExistence type="predicted"/>
<organism evidence="2 3">
    <name type="scientific">Lymnaea stagnalis</name>
    <name type="common">Great pond snail</name>
    <name type="synonym">Helix stagnalis</name>
    <dbReference type="NCBI Taxonomy" id="6523"/>
    <lineage>
        <taxon>Eukaryota</taxon>
        <taxon>Metazoa</taxon>
        <taxon>Spiralia</taxon>
        <taxon>Lophotrochozoa</taxon>
        <taxon>Mollusca</taxon>
        <taxon>Gastropoda</taxon>
        <taxon>Heterobranchia</taxon>
        <taxon>Euthyneura</taxon>
        <taxon>Panpulmonata</taxon>
        <taxon>Hygrophila</taxon>
        <taxon>Lymnaeoidea</taxon>
        <taxon>Lymnaeidae</taxon>
        <taxon>Lymnaea</taxon>
    </lineage>
</organism>
<evidence type="ECO:0000313" key="2">
    <source>
        <dbReference type="EMBL" id="CAL1526435.1"/>
    </source>
</evidence>
<dbReference type="EMBL" id="CAXITT010000005">
    <property type="protein sequence ID" value="CAL1526435.1"/>
    <property type="molecule type" value="Genomic_DNA"/>
</dbReference>
<feature type="chain" id="PRO_5043359904" evidence="1">
    <location>
        <begin position="17"/>
        <end position="191"/>
    </location>
</feature>
<protein>
    <submittedName>
        <fullName evidence="2">Uncharacterized protein</fullName>
    </submittedName>
</protein>
<evidence type="ECO:0000256" key="1">
    <source>
        <dbReference type="SAM" id="SignalP"/>
    </source>
</evidence>
<gene>
    <name evidence="2" type="ORF">GSLYS_00000612001</name>
</gene>
<dbReference type="AlphaFoldDB" id="A0AAV2GZ60"/>
<feature type="signal peptide" evidence="1">
    <location>
        <begin position="1"/>
        <end position="16"/>
    </location>
</feature>